<organism evidence="2 3">
    <name type="scientific">Tribonema minus</name>
    <dbReference type="NCBI Taxonomy" id="303371"/>
    <lineage>
        <taxon>Eukaryota</taxon>
        <taxon>Sar</taxon>
        <taxon>Stramenopiles</taxon>
        <taxon>Ochrophyta</taxon>
        <taxon>PX clade</taxon>
        <taxon>Xanthophyceae</taxon>
        <taxon>Tribonematales</taxon>
        <taxon>Tribonemataceae</taxon>
        <taxon>Tribonema</taxon>
    </lineage>
</organism>
<protein>
    <submittedName>
        <fullName evidence="2">Uncharacterized protein</fullName>
    </submittedName>
</protein>
<keyword evidence="3" id="KW-1185">Reference proteome</keyword>
<dbReference type="Proteomes" id="UP000664859">
    <property type="component" value="Unassembled WGS sequence"/>
</dbReference>
<accession>A0A835Z3F2</accession>
<name>A0A835Z3F2_9STRA</name>
<feature type="region of interest" description="Disordered" evidence="1">
    <location>
        <begin position="273"/>
        <end position="299"/>
    </location>
</feature>
<evidence type="ECO:0000313" key="3">
    <source>
        <dbReference type="Proteomes" id="UP000664859"/>
    </source>
</evidence>
<gene>
    <name evidence="2" type="ORF">JKP88DRAFT_244534</name>
</gene>
<dbReference type="AlphaFoldDB" id="A0A835Z3F2"/>
<comment type="caution">
    <text evidence="2">The sequence shown here is derived from an EMBL/GenBank/DDBJ whole genome shotgun (WGS) entry which is preliminary data.</text>
</comment>
<sequence>MRRRTTPAAMRPQSKDAMRHCPTAAMPPRSKDAVRHCTTAAMRHCGTSSVFSCTAPTVDLQREVRELREQVETMRPFASHTLNGMQYGSEASTATSRRSTDLQLRRLLTSKYSRGGAKKKGVLHCMATGAFLPETVAIAAHLYIWLGADLDRAATIWHFESHQPQEDYSIDRTKGPALTHDLPTKAIRFRLGKVKTFGDLDERMLQSAKTADSPVPFSRALHFHVTQAVRNAKKQGWAPPKGKPELQCGAVTPPWADRVQRWQLSIKDIPADEDALQSAASASSSPDDSPHAQATQAIL</sequence>
<dbReference type="EMBL" id="JAFCMP010000146">
    <property type="protein sequence ID" value="KAG5184942.1"/>
    <property type="molecule type" value="Genomic_DNA"/>
</dbReference>
<reference evidence="2" key="1">
    <citation type="submission" date="2021-02" db="EMBL/GenBank/DDBJ databases">
        <title>First Annotated Genome of the Yellow-green Alga Tribonema minus.</title>
        <authorList>
            <person name="Mahan K.M."/>
        </authorList>
    </citation>
    <scope>NUCLEOTIDE SEQUENCE</scope>
    <source>
        <strain evidence="2">UTEX B ZZ1240</strain>
    </source>
</reference>
<evidence type="ECO:0000313" key="2">
    <source>
        <dbReference type="EMBL" id="KAG5184942.1"/>
    </source>
</evidence>
<feature type="region of interest" description="Disordered" evidence="1">
    <location>
        <begin position="1"/>
        <end position="29"/>
    </location>
</feature>
<evidence type="ECO:0000256" key="1">
    <source>
        <dbReference type="SAM" id="MobiDB-lite"/>
    </source>
</evidence>
<feature type="compositionally biased region" description="Low complexity" evidence="1">
    <location>
        <begin position="276"/>
        <end position="299"/>
    </location>
</feature>
<proteinExistence type="predicted"/>